<dbReference type="Gene3D" id="3.30.2130.10">
    <property type="entry name" value="VC0802-like"/>
    <property type="match status" value="1"/>
</dbReference>
<evidence type="ECO:0000259" key="1">
    <source>
        <dbReference type="Pfam" id="PF01842"/>
    </source>
</evidence>
<dbReference type="PANTHER" id="PTHR40099:SF1">
    <property type="entry name" value="ACETOLACTATE SYNTHASE, SMALL SUBUNIT"/>
    <property type="match status" value="1"/>
</dbReference>
<proteinExistence type="predicted"/>
<organism evidence="2 3">
    <name type="scientific">Simkania negevensis</name>
    <dbReference type="NCBI Taxonomy" id="83561"/>
    <lineage>
        <taxon>Bacteria</taxon>
        <taxon>Pseudomonadati</taxon>
        <taxon>Chlamydiota</taxon>
        <taxon>Chlamydiia</taxon>
        <taxon>Parachlamydiales</taxon>
        <taxon>Simkaniaceae</taxon>
        <taxon>Simkania</taxon>
    </lineage>
</organism>
<dbReference type="Pfam" id="PF01842">
    <property type="entry name" value="ACT"/>
    <property type="match status" value="1"/>
</dbReference>
<comment type="caution">
    <text evidence="2">The sequence shown here is derived from an EMBL/GenBank/DDBJ whole genome shotgun (WGS) entry which is preliminary data.</text>
</comment>
<dbReference type="InterPro" id="IPR002912">
    <property type="entry name" value="ACT_dom"/>
</dbReference>
<keyword evidence="3" id="KW-1185">Reference proteome</keyword>
<evidence type="ECO:0000313" key="2">
    <source>
        <dbReference type="EMBL" id="MBN4067338.1"/>
    </source>
</evidence>
<accession>A0ABS3ARJ4</accession>
<dbReference type="PANTHER" id="PTHR40099">
    <property type="entry name" value="ACETOLACTATE SYNTHASE, SMALL SUBUNIT"/>
    <property type="match status" value="1"/>
</dbReference>
<name>A0ABS3ARJ4_9BACT</name>
<dbReference type="EMBL" id="JAFITR010000115">
    <property type="protein sequence ID" value="MBN4067338.1"/>
    <property type="molecule type" value="Genomic_DNA"/>
</dbReference>
<gene>
    <name evidence="2" type="ORF">JYU14_04570</name>
</gene>
<sequence length="129" mass="13303">MATEFLFCLDDKPGAFADVAEILGDAGVNILGGLGQSVHGQGLISLVTDNVQAAQSALDVAGIQYESKEAVIVQMQHGPGELAKLTHALARAGINLSSLYITVEGKVVFCPADLPAAKKVAKNLGVLCD</sequence>
<dbReference type="InterPro" id="IPR045865">
    <property type="entry name" value="ACT-like_dom_sf"/>
</dbReference>
<feature type="domain" description="ACT" evidence="1">
    <location>
        <begin position="7"/>
        <end position="52"/>
    </location>
</feature>
<reference evidence="2 3" key="1">
    <citation type="submission" date="2021-02" db="EMBL/GenBank/DDBJ databases">
        <title>Activity-based single-cell genomes from oceanic crustal fluid captures similar information to metagenomic and metatranscriptomic surveys with orders of magnitude less sampling.</title>
        <authorList>
            <person name="D'Angelo T.S."/>
            <person name="Orcutt B.N."/>
        </authorList>
    </citation>
    <scope>NUCLEOTIDE SEQUENCE [LARGE SCALE GENOMIC DNA]</scope>
    <source>
        <strain evidence="2">AH-315-G07</strain>
    </source>
</reference>
<dbReference type="Proteomes" id="UP000722121">
    <property type="component" value="Unassembled WGS sequence"/>
</dbReference>
<dbReference type="SUPFAM" id="SSF55021">
    <property type="entry name" value="ACT-like"/>
    <property type="match status" value="2"/>
</dbReference>
<protein>
    <recommendedName>
        <fullName evidence="1">ACT domain-containing protein</fullName>
    </recommendedName>
</protein>
<evidence type="ECO:0000313" key="3">
    <source>
        <dbReference type="Proteomes" id="UP000722121"/>
    </source>
</evidence>